<accession>A0A0Q4AXE2</accession>
<reference evidence="5" key="1">
    <citation type="submission" date="2015-08" db="EMBL/GenBank/DDBJ databases">
        <title>Candidatus Bacteriodes Periocalifornicus.</title>
        <authorList>
            <person name="McLean J.S."/>
            <person name="Kelley S."/>
        </authorList>
    </citation>
    <scope>NUCLEOTIDE SEQUENCE [LARGE SCALE GENOMIC DNA]</scope>
    <source>
        <strain evidence="5">12B</strain>
    </source>
</reference>
<evidence type="ECO:0000259" key="4">
    <source>
        <dbReference type="Pfam" id="PF02719"/>
    </source>
</evidence>
<dbReference type="InterPro" id="IPR051203">
    <property type="entry name" value="Polysaccharide_Synthase-Rel"/>
</dbReference>
<dbReference type="AlphaFoldDB" id="A0A0Q4AXE2"/>
<proteinExistence type="inferred from homology"/>
<dbReference type="PATRIC" id="fig|1702214.3.peg.570"/>
<name>A0A0Q4AXE2_9BACT</name>
<sequence>MKLRMKHAPRLVVLAIDLMVCAVAVVVAYALRFDFQILDAYYGHHIPWVLAIVLSARLLTFLLFRTYRGLVRYTSSADAIRILGATTVGSILIYMASLLVRSSEVLEIPRSIILLEYIVTNFGLIGSRMIFKAIHAYTVRTVSQEAVMILGNEQSALQVKRTLDRDLGAGVSILGIVEPGVQHRGAKIEGIPIFPLHRLDHVLRDNQVGKLILTNDRMNEAERDRILDICLRRKVKVLSAPNVAKWLQGDITFDRVKQIDINDLLSRPPIVLNSEGIQEYLTGKTVLVTGAAGSIGSEIVRQISKFRPKLVVLFDQAETPLYDIDLELREALGFVDFHLVIGSMTDPVRMRETFEDYRPEVVFHAAAYKHVPMMEDNPYEAISNNVAGTKILTDLSVEFKVRRFVMVSTDKAVNPTNVMGASKRLCEIYVQAHAANGATRFITTRFGNVLGSNGSVVQRFRRQIENGGPVTITHPEIRRYFMTIPEACQLVLQAGTMGEGGEIYVFDMGKAEKIVDLAEKMIMLSGYVPNQDIRIVYVGLRPGEKLYEELLANEENTLPTHHPKILRAKVRDYEPGYVAEKIDELLGLLNEADDFAIVAKMKEIVPEFQSRNSRFEVLDHEPKEQNPSQSAKKG</sequence>
<gene>
    <name evidence="5" type="ORF">AL399_06360</name>
</gene>
<dbReference type="Pfam" id="PF02719">
    <property type="entry name" value="Polysacc_synt_2"/>
    <property type="match status" value="1"/>
</dbReference>
<feature type="compositionally biased region" description="Polar residues" evidence="2">
    <location>
        <begin position="625"/>
        <end position="634"/>
    </location>
</feature>
<dbReference type="EMBL" id="LIIK01000029">
    <property type="protein sequence ID" value="KQM08606.1"/>
    <property type="molecule type" value="Genomic_DNA"/>
</dbReference>
<dbReference type="PANTHER" id="PTHR43318:SF1">
    <property type="entry name" value="POLYSACCHARIDE BIOSYNTHESIS PROTEIN EPSC-RELATED"/>
    <property type="match status" value="1"/>
</dbReference>
<feature type="transmembrane region" description="Helical" evidence="3">
    <location>
        <begin position="79"/>
        <end position="100"/>
    </location>
</feature>
<feature type="region of interest" description="Disordered" evidence="2">
    <location>
        <begin position="615"/>
        <end position="634"/>
    </location>
</feature>
<organism evidence="5 6">
    <name type="scientific">Candidatus [Bacteroides] periocalifornicus</name>
    <dbReference type="NCBI Taxonomy" id="1702214"/>
    <lineage>
        <taxon>Bacteria</taxon>
        <taxon>Pseudomonadati</taxon>
        <taxon>Bacteroidota</taxon>
    </lineage>
</organism>
<comment type="similarity">
    <text evidence="1">Belongs to the polysaccharide synthase family.</text>
</comment>
<feature type="transmembrane region" description="Helical" evidence="3">
    <location>
        <begin position="12"/>
        <end position="31"/>
    </location>
</feature>
<protein>
    <recommendedName>
        <fullName evidence="4">Polysaccharide biosynthesis protein CapD-like domain-containing protein</fullName>
    </recommendedName>
</protein>
<dbReference type="STRING" id="1702214.AL399_06360"/>
<evidence type="ECO:0000313" key="6">
    <source>
        <dbReference type="Proteomes" id="UP000054172"/>
    </source>
</evidence>
<evidence type="ECO:0000313" key="5">
    <source>
        <dbReference type="EMBL" id="KQM08606.1"/>
    </source>
</evidence>
<keyword evidence="3" id="KW-0812">Transmembrane</keyword>
<dbReference type="CDD" id="cd05237">
    <property type="entry name" value="UDP_invert_4-6DH_SDR_e"/>
    <property type="match status" value="1"/>
</dbReference>
<feature type="domain" description="Polysaccharide biosynthesis protein CapD-like" evidence="4">
    <location>
        <begin position="286"/>
        <end position="569"/>
    </location>
</feature>
<comment type="caution">
    <text evidence="5">The sequence shown here is derived from an EMBL/GenBank/DDBJ whole genome shotgun (WGS) entry which is preliminary data.</text>
</comment>
<dbReference type="PANTHER" id="PTHR43318">
    <property type="entry name" value="UDP-N-ACETYLGLUCOSAMINE 4,6-DEHYDRATASE"/>
    <property type="match status" value="1"/>
</dbReference>
<keyword evidence="6" id="KW-1185">Reference proteome</keyword>
<keyword evidence="3" id="KW-1133">Transmembrane helix</keyword>
<evidence type="ECO:0000256" key="1">
    <source>
        <dbReference type="ARBA" id="ARBA00007430"/>
    </source>
</evidence>
<feature type="compositionally biased region" description="Basic and acidic residues" evidence="2">
    <location>
        <begin position="615"/>
        <end position="624"/>
    </location>
</feature>
<feature type="transmembrane region" description="Helical" evidence="3">
    <location>
        <begin position="46"/>
        <end position="67"/>
    </location>
</feature>
<dbReference type="Gene3D" id="3.40.50.720">
    <property type="entry name" value="NAD(P)-binding Rossmann-like Domain"/>
    <property type="match status" value="2"/>
</dbReference>
<dbReference type="InterPro" id="IPR036291">
    <property type="entry name" value="NAD(P)-bd_dom_sf"/>
</dbReference>
<keyword evidence="3" id="KW-0472">Membrane</keyword>
<dbReference type="Proteomes" id="UP000054172">
    <property type="component" value="Unassembled WGS sequence"/>
</dbReference>
<evidence type="ECO:0000256" key="3">
    <source>
        <dbReference type="SAM" id="Phobius"/>
    </source>
</evidence>
<dbReference type="SUPFAM" id="SSF51735">
    <property type="entry name" value="NAD(P)-binding Rossmann-fold domains"/>
    <property type="match status" value="1"/>
</dbReference>
<evidence type="ECO:0000256" key="2">
    <source>
        <dbReference type="SAM" id="MobiDB-lite"/>
    </source>
</evidence>
<dbReference type="InterPro" id="IPR003869">
    <property type="entry name" value="Polysac_CapD-like"/>
</dbReference>